<dbReference type="InterPro" id="IPR013217">
    <property type="entry name" value="Methyltransf_12"/>
</dbReference>
<dbReference type="GO" id="GO:0008168">
    <property type="term" value="F:methyltransferase activity"/>
    <property type="evidence" value="ECO:0007669"/>
    <property type="project" value="UniProtKB-KW"/>
</dbReference>
<organism evidence="2 3">
    <name type="scientific">Schizothecium vesticola</name>
    <dbReference type="NCBI Taxonomy" id="314040"/>
    <lineage>
        <taxon>Eukaryota</taxon>
        <taxon>Fungi</taxon>
        <taxon>Dikarya</taxon>
        <taxon>Ascomycota</taxon>
        <taxon>Pezizomycotina</taxon>
        <taxon>Sordariomycetes</taxon>
        <taxon>Sordariomycetidae</taxon>
        <taxon>Sordariales</taxon>
        <taxon>Schizotheciaceae</taxon>
        <taxon>Schizothecium</taxon>
    </lineage>
</organism>
<dbReference type="EMBL" id="JAUKUD010000004">
    <property type="protein sequence ID" value="KAK0745593.1"/>
    <property type="molecule type" value="Genomic_DNA"/>
</dbReference>
<reference evidence="2" key="1">
    <citation type="submission" date="2023-06" db="EMBL/GenBank/DDBJ databases">
        <title>Genome-scale phylogeny and comparative genomics of the fungal order Sordariales.</title>
        <authorList>
            <consortium name="Lawrence Berkeley National Laboratory"/>
            <person name="Hensen N."/>
            <person name="Bonometti L."/>
            <person name="Westerberg I."/>
            <person name="Brannstrom I.O."/>
            <person name="Guillou S."/>
            <person name="Cros-Aarteil S."/>
            <person name="Calhoun S."/>
            <person name="Haridas S."/>
            <person name="Kuo A."/>
            <person name="Mondo S."/>
            <person name="Pangilinan J."/>
            <person name="Riley R."/>
            <person name="LaButti K."/>
            <person name="Andreopoulos B."/>
            <person name="Lipzen A."/>
            <person name="Chen C."/>
            <person name="Yanf M."/>
            <person name="Daum C."/>
            <person name="Ng V."/>
            <person name="Clum A."/>
            <person name="Steindorff A."/>
            <person name="Ohm R."/>
            <person name="Martin F."/>
            <person name="Silar P."/>
            <person name="Natvig D."/>
            <person name="Lalanne C."/>
            <person name="Gautier V."/>
            <person name="Ament-velasquez S.L."/>
            <person name="Kruys A."/>
            <person name="Hutchinson M.I."/>
            <person name="Powell A.J."/>
            <person name="Barry K."/>
            <person name="Miller A.N."/>
            <person name="Grigoriev I.V."/>
            <person name="Debuchy R."/>
            <person name="Gladieux P."/>
            <person name="Thoren M.H."/>
            <person name="Johannesson H."/>
        </authorList>
    </citation>
    <scope>NUCLEOTIDE SEQUENCE</scope>
    <source>
        <strain evidence="2">SMH3187-1</strain>
    </source>
</reference>
<dbReference type="GO" id="GO:0032259">
    <property type="term" value="P:methylation"/>
    <property type="evidence" value="ECO:0007669"/>
    <property type="project" value="UniProtKB-KW"/>
</dbReference>
<name>A0AA40EU37_9PEZI</name>
<dbReference type="Proteomes" id="UP001172155">
    <property type="component" value="Unassembled WGS sequence"/>
</dbReference>
<evidence type="ECO:0000259" key="1">
    <source>
        <dbReference type="Pfam" id="PF08242"/>
    </source>
</evidence>
<keyword evidence="3" id="KW-1185">Reference proteome</keyword>
<gene>
    <name evidence="2" type="ORF">B0T18DRAFT_409783</name>
</gene>
<dbReference type="InterPro" id="IPR029063">
    <property type="entry name" value="SAM-dependent_MTases_sf"/>
</dbReference>
<evidence type="ECO:0000313" key="3">
    <source>
        <dbReference type="Proteomes" id="UP001172155"/>
    </source>
</evidence>
<feature type="domain" description="Methyltransferase type 12" evidence="1">
    <location>
        <begin position="52"/>
        <end position="170"/>
    </location>
</feature>
<dbReference type="Pfam" id="PF08242">
    <property type="entry name" value="Methyltransf_12"/>
    <property type="match status" value="1"/>
</dbReference>
<keyword evidence="2" id="KW-0489">Methyltransferase</keyword>
<dbReference type="Gene3D" id="3.40.50.150">
    <property type="entry name" value="Vaccinia Virus protein VP39"/>
    <property type="match status" value="1"/>
</dbReference>
<dbReference type="SUPFAM" id="SSF53335">
    <property type="entry name" value="S-adenosyl-L-methionine-dependent methyltransferases"/>
    <property type="match status" value="1"/>
</dbReference>
<comment type="caution">
    <text evidence="2">The sequence shown here is derived from an EMBL/GenBank/DDBJ whole genome shotgun (WGS) entry which is preliminary data.</text>
</comment>
<sequence length="242" mass="27215">MLPNLGAYWYNPFTLKIYDAWVHRFNMNRVWFCPTETVLDPLFRENFSPRHLDVGVASGYFPSAALAHRASPPTGGSQVQQITLMDLSKNSLRKARRRIEDDHAALTSSGHLSVTTAHGDVLGPVPEELQGRTFESVSMFNLLHCVPGPQDRKNQAFALAARVLADDGVLVGDTILGWRHHRPWNVLAWFEMAVLGIFGAFGNWSDTPDVFERGLKNEFGHVETRVVGSVLVFRATKPRRHR</sequence>
<protein>
    <submittedName>
        <fullName evidence="2">Methyltransferase</fullName>
    </submittedName>
</protein>
<dbReference type="AlphaFoldDB" id="A0AA40EU37"/>
<evidence type="ECO:0000313" key="2">
    <source>
        <dbReference type="EMBL" id="KAK0745593.1"/>
    </source>
</evidence>
<keyword evidence="2" id="KW-0808">Transferase</keyword>
<proteinExistence type="predicted"/>
<accession>A0AA40EU37</accession>
<dbReference type="CDD" id="cd02440">
    <property type="entry name" value="AdoMet_MTases"/>
    <property type="match status" value="1"/>
</dbReference>